<feature type="transmembrane region" description="Helical" evidence="2">
    <location>
        <begin position="143"/>
        <end position="160"/>
    </location>
</feature>
<evidence type="ECO:0000313" key="5">
    <source>
        <dbReference type="Proteomes" id="UP000669179"/>
    </source>
</evidence>
<proteinExistence type="predicted"/>
<dbReference type="PANTHER" id="PTHR42736">
    <property type="entry name" value="PROTEIN-GLUTAMINE GAMMA-GLUTAMYLTRANSFERASE"/>
    <property type="match status" value="1"/>
</dbReference>
<dbReference type="RefSeq" id="WP_208261779.1">
    <property type="nucleotide sequence ID" value="NZ_JAGEOJ010000022.1"/>
</dbReference>
<dbReference type="Pfam" id="PF01841">
    <property type="entry name" value="Transglut_core"/>
    <property type="match status" value="1"/>
</dbReference>
<feature type="transmembrane region" description="Helical" evidence="2">
    <location>
        <begin position="30"/>
        <end position="50"/>
    </location>
</feature>
<evidence type="ECO:0000256" key="2">
    <source>
        <dbReference type="SAM" id="Phobius"/>
    </source>
</evidence>
<feature type="transmembrane region" description="Helical" evidence="2">
    <location>
        <begin position="166"/>
        <end position="183"/>
    </location>
</feature>
<dbReference type="Proteomes" id="UP000669179">
    <property type="component" value="Unassembled WGS sequence"/>
</dbReference>
<dbReference type="AlphaFoldDB" id="A0A939TEW2"/>
<keyword evidence="2" id="KW-0812">Transmembrane</keyword>
<evidence type="ECO:0000313" key="4">
    <source>
        <dbReference type="EMBL" id="MBO2453760.1"/>
    </source>
</evidence>
<dbReference type="InterPro" id="IPR002931">
    <property type="entry name" value="Transglutaminase-like"/>
</dbReference>
<evidence type="ECO:0000256" key="1">
    <source>
        <dbReference type="SAM" id="MobiDB-lite"/>
    </source>
</evidence>
<evidence type="ECO:0000259" key="3">
    <source>
        <dbReference type="SMART" id="SM00460"/>
    </source>
</evidence>
<dbReference type="EMBL" id="JAGEOJ010000022">
    <property type="protein sequence ID" value="MBO2453760.1"/>
    <property type="molecule type" value="Genomic_DNA"/>
</dbReference>
<feature type="transmembrane region" description="Helical" evidence="2">
    <location>
        <begin position="116"/>
        <end position="136"/>
    </location>
</feature>
<dbReference type="InterPro" id="IPR025403">
    <property type="entry name" value="TgpA-like_C"/>
</dbReference>
<dbReference type="Pfam" id="PF13559">
    <property type="entry name" value="DUF4129"/>
    <property type="match status" value="1"/>
</dbReference>
<reference evidence="4" key="1">
    <citation type="submission" date="2021-03" db="EMBL/GenBank/DDBJ databases">
        <authorList>
            <person name="Kanchanasin P."/>
            <person name="Saeng-In P."/>
            <person name="Phongsopitanun W."/>
            <person name="Yuki M."/>
            <person name="Kudo T."/>
            <person name="Ohkuma M."/>
            <person name="Tanasupawat S."/>
        </authorList>
    </citation>
    <scope>NUCLEOTIDE SEQUENCE</scope>
    <source>
        <strain evidence="4">GKU 128</strain>
    </source>
</reference>
<feature type="domain" description="Transglutaminase-like" evidence="3">
    <location>
        <begin position="450"/>
        <end position="513"/>
    </location>
</feature>
<name>A0A939TEW2_9ACTN</name>
<dbReference type="Pfam" id="PF11992">
    <property type="entry name" value="TgpA_N"/>
    <property type="match status" value="1"/>
</dbReference>
<feature type="region of interest" description="Disordered" evidence="1">
    <location>
        <begin position="512"/>
        <end position="562"/>
    </location>
</feature>
<dbReference type="PANTHER" id="PTHR42736:SF1">
    <property type="entry name" value="PROTEIN-GLUTAMINE GAMMA-GLUTAMYLTRANSFERASE"/>
    <property type="match status" value="1"/>
</dbReference>
<accession>A0A939TEW2</accession>
<gene>
    <name evidence="4" type="ORF">J4573_42190</name>
</gene>
<feature type="transmembrane region" description="Helical" evidence="2">
    <location>
        <begin position="571"/>
        <end position="592"/>
    </location>
</feature>
<keyword evidence="2" id="KW-0472">Membrane</keyword>
<keyword evidence="2" id="KW-1133">Transmembrane helix</keyword>
<comment type="caution">
    <text evidence="4">The sequence shown here is derived from an EMBL/GenBank/DDBJ whole genome shotgun (WGS) entry which is preliminary data.</text>
</comment>
<organism evidence="4 5">
    <name type="scientific">Actinomadura barringtoniae</name>
    <dbReference type="NCBI Taxonomy" id="1427535"/>
    <lineage>
        <taxon>Bacteria</taxon>
        <taxon>Bacillati</taxon>
        <taxon>Actinomycetota</taxon>
        <taxon>Actinomycetes</taxon>
        <taxon>Streptosporangiales</taxon>
        <taxon>Thermomonosporaceae</taxon>
        <taxon>Actinomadura</taxon>
    </lineage>
</organism>
<feature type="transmembrane region" description="Helical" evidence="2">
    <location>
        <begin position="57"/>
        <end position="79"/>
    </location>
</feature>
<dbReference type="InterPro" id="IPR052901">
    <property type="entry name" value="Bact_TGase-like"/>
</dbReference>
<dbReference type="SMART" id="SM00460">
    <property type="entry name" value="TGc"/>
    <property type="match status" value="1"/>
</dbReference>
<keyword evidence="5" id="KW-1185">Reference proteome</keyword>
<dbReference type="SUPFAM" id="SSF54001">
    <property type="entry name" value="Cysteine proteinases"/>
    <property type="match status" value="1"/>
</dbReference>
<protein>
    <recommendedName>
        <fullName evidence="3">Transglutaminase-like domain-containing protein</fullName>
    </recommendedName>
</protein>
<feature type="compositionally biased region" description="Low complexity" evidence="1">
    <location>
        <begin position="533"/>
        <end position="542"/>
    </location>
</feature>
<feature type="transmembrane region" description="Helical" evidence="2">
    <location>
        <begin position="195"/>
        <end position="217"/>
    </location>
</feature>
<dbReference type="InterPro" id="IPR021878">
    <property type="entry name" value="TgpA_N"/>
</dbReference>
<dbReference type="InterPro" id="IPR038765">
    <property type="entry name" value="Papain-like_cys_pep_sf"/>
</dbReference>
<sequence length="710" mass="75453">MRRYVSLLLTAALSMTAGLAFHRVFGFGPVVPVAVVAAVIPTALSATLAGPRSNRPWPLWISVVLTTVAWAGTVSVTVLRASLTDGTLPQTLRTGVLGSWKSILTTLLPAPAKPEFLVLVHVLTWLAAFASAELALRTRFRALPALPPLGTFAVALMLGVDGPGSNLPLAAATIVLTIVLILVRSDLSTAVTWRPILLGLPTAAALGALAFLSGPYVPVSADPYNPREQVAAPPPQQRDSVSPLDRVAGWLQSPAQVLFTARSSKPERWRLAVLDQFNGVTWTSSARFVPTGSRVPTTPASGSTRQVTQQITIKSLPGVYVPAADRPRKISGLGVSVDPSSGALAAVSPLRPGQTYTVDSRVREDIDDLPDASAAQDAEAQAALTLPNGPGESKPPVQLTEFRSLAQRATAGASSAGQQAAKLAEFLKTYAKYDVTAPPGHSYRQLDYFLGESRRGTPEHFATAYALLARTLGLPTRVVVGFAGTNDIKSGDVLVWPEVKFADQGWVPFNPMPQHAGRSNSSGAVAAGETQKIEQAQKAAAQNRGPGAGPHRNAPAPGKPAPQKEFTFPTWAYAAIPLVALLATYLLAVLLLPALRKRRRRSGPPAARIAGAWHQALEHLSDVGLAKTKTLTAHEVARYGTTNVGTEAQAHLRPLADLVNQTHFSGATPDDRAAAEAWEHTNNLGRLVTAKAGRTRRLRRRLHPRTLRPR</sequence>
<dbReference type="Gene3D" id="3.10.620.30">
    <property type="match status" value="1"/>
</dbReference>